<dbReference type="OrthoDB" id="1405595at2759"/>
<dbReference type="InterPro" id="IPR013087">
    <property type="entry name" value="Znf_C2H2_type"/>
</dbReference>
<dbReference type="Gene3D" id="3.30.160.60">
    <property type="entry name" value="Classic Zinc Finger"/>
    <property type="match status" value="1"/>
</dbReference>
<dbReference type="GO" id="GO:0000978">
    <property type="term" value="F:RNA polymerase II cis-regulatory region sequence-specific DNA binding"/>
    <property type="evidence" value="ECO:0007669"/>
    <property type="project" value="InterPro"/>
</dbReference>
<dbReference type="GO" id="GO:0008270">
    <property type="term" value="F:zinc ion binding"/>
    <property type="evidence" value="ECO:0007669"/>
    <property type="project" value="UniProtKB-KW"/>
</dbReference>
<evidence type="ECO:0000256" key="5">
    <source>
        <dbReference type="ARBA" id="ARBA00022833"/>
    </source>
</evidence>
<dbReference type="GO" id="GO:0000981">
    <property type="term" value="F:DNA-binding transcription factor activity, RNA polymerase II-specific"/>
    <property type="evidence" value="ECO:0007669"/>
    <property type="project" value="InterPro"/>
</dbReference>
<keyword evidence="2" id="KW-0479">Metal-binding</keyword>
<evidence type="ECO:0000256" key="8">
    <source>
        <dbReference type="SAM" id="MobiDB-lite"/>
    </source>
</evidence>
<name>A0A1Y1UBY6_9TREE</name>
<feature type="domain" description="C2H2-type" evidence="9">
    <location>
        <begin position="74"/>
        <end position="103"/>
    </location>
</feature>
<dbReference type="FunCoup" id="A0A1Y1UBY6">
    <property type="interactions" value="2"/>
</dbReference>
<evidence type="ECO:0000256" key="3">
    <source>
        <dbReference type="ARBA" id="ARBA00022737"/>
    </source>
</evidence>
<dbReference type="InParanoid" id="A0A1Y1UBY6"/>
<dbReference type="SMART" id="SM00355">
    <property type="entry name" value="ZnF_C2H2"/>
    <property type="match status" value="2"/>
</dbReference>
<evidence type="ECO:0000313" key="10">
    <source>
        <dbReference type="EMBL" id="ORX35551.1"/>
    </source>
</evidence>
<evidence type="ECO:0000256" key="4">
    <source>
        <dbReference type="ARBA" id="ARBA00022771"/>
    </source>
</evidence>
<evidence type="ECO:0000256" key="6">
    <source>
        <dbReference type="ARBA" id="ARBA00023242"/>
    </source>
</evidence>
<dbReference type="InterPro" id="IPR007219">
    <property type="entry name" value="XnlR_reg_dom"/>
</dbReference>
<dbReference type="PANTHER" id="PTHR40626:SF11">
    <property type="entry name" value="ZINC FINGER PROTEIN YPR022C"/>
    <property type="match status" value="1"/>
</dbReference>
<dbReference type="InterPro" id="IPR036236">
    <property type="entry name" value="Znf_C2H2_sf"/>
</dbReference>
<dbReference type="GO" id="GO:0005634">
    <property type="term" value="C:nucleus"/>
    <property type="evidence" value="ECO:0007669"/>
    <property type="project" value="UniProtKB-SubCell"/>
</dbReference>
<dbReference type="Pfam" id="PF04082">
    <property type="entry name" value="Fungal_trans"/>
    <property type="match status" value="1"/>
</dbReference>
<feature type="region of interest" description="Disordered" evidence="8">
    <location>
        <begin position="1"/>
        <end position="80"/>
    </location>
</feature>
<accession>A0A1Y1UBY6</accession>
<comment type="subcellular location">
    <subcellularLocation>
        <location evidence="1">Nucleus</location>
    </subcellularLocation>
</comment>
<organism evidence="10 11">
    <name type="scientific">Kockovaella imperatae</name>
    <dbReference type="NCBI Taxonomy" id="4999"/>
    <lineage>
        <taxon>Eukaryota</taxon>
        <taxon>Fungi</taxon>
        <taxon>Dikarya</taxon>
        <taxon>Basidiomycota</taxon>
        <taxon>Agaricomycotina</taxon>
        <taxon>Tremellomycetes</taxon>
        <taxon>Tremellales</taxon>
        <taxon>Cuniculitremaceae</taxon>
        <taxon>Kockovaella</taxon>
    </lineage>
</organism>
<dbReference type="GeneID" id="33560666"/>
<protein>
    <recommendedName>
        <fullName evidence="9">C2H2-type domain-containing protein</fullName>
    </recommendedName>
</protein>
<gene>
    <name evidence="10" type="ORF">BD324DRAFT_657108</name>
</gene>
<proteinExistence type="predicted"/>
<dbReference type="PROSITE" id="PS00028">
    <property type="entry name" value="ZINC_FINGER_C2H2_1"/>
    <property type="match status" value="1"/>
</dbReference>
<dbReference type="InterPro" id="IPR051059">
    <property type="entry name" value="VerF-like"/>
</dbReference>
<keyword evidence="4 7" id="KW-0863">Zinc-finger</keyword>
<dbReference type="RefSeq" id="XP_021869715.1">
    <property type="nucleotide sequence ID" value="XM_022018857.1"/>
</dbReference>
<evidence type="ECO:0000256" key="7">
    <source>
        <dbReference type="PROSITE-ProRule" id="PRU00042"/>
    </source>
</evidence>
<reference evidence="10 11" key="1">
    <citation type="submission" date="2017-03" db="EMBL/GenBank/DDBJ databases">
        <title>Widespread Adenine N6-methylation of Active Genes in Fungi.</title>
        <authorList>
            <consortium name="DOE Joint Genome Institute"/>
            <person name="Mondo S.J."/>
            <person name="Dannebaum R.O."/>
            <person name="Kuo R.C."/>
            <person name="Louie K.B."/>
            <person name="Bewick A.J."/>
            <person name="Labutti K."/>
            <person name="Haridas S."/>
            <person name="Kuo A."/>
            <person name="Salamov A."/>
            <person name="Ahrendt S.R."/>
            <person name="Lau R."/>
            <person name="Bowen B.P."/>
            <person name="Lipzen A."/>
            <person name="Sullivan W."/>
            <person name="Andreopoulos W.B."/>
            <person name="Clum A."/>
            <person name="Lindquist E."/>
            <person name="Daum C."/>
            <person name="Northen T.R."/>
            <person name="Ramamoorthy G."/>
            <person name="Schmitz R.J."/>
            <person name="Gryganskyi A."/>
            <person name="Culley D."/>
            <person name="Magnuson J."/>
            <person name="James T.Y."/>
            <person name="O'Malley M.A."/>
            <person name="Stajich J.E."/>
            <person name="Spatafora J.W."/>
            <person name="Visel A."/>
            <person name="Grigoriev I.V."/>
        </authorList>
    </citation>
    <scope>NUCLEOTIDE SEQUENCE [LARGE SCALE GENOMIC DNA]</scope>
    <source>
        <strain evidence="10 11">NRRL Y-17943</strain>
    </source>
</reference>
<dbReference type="AlphaFoldDB" id="A0A1Y1UBY6"/>
<evidence type="ECO:0000256" key="1">
    <source>
        <dbReference type="ARBA" id="ARBA00004123"/>
    </source>
</evidence>
<dbReference type="CDD" id="cd12148">
    <property type="entry name" value="fungal_TF_MHR"/>
    <property type="match status" value="1"/>
</dbReference>
<dbReference type="STRING" id="4999.A0A1Y1UBY6"/>
<dbReference type="PROSITE" id="PS50157">
    <property type="entry name" value="ZINC_FINGER_C2H2_2"/>
    <property type="match status" value="2"/>
</dbReference>
<dbReference type="PANTHER" id="PTHR40626">
    <property type="entry name" value="MIP31509P"/>
    <property type="match status" value="1"/>
</dbReference>
<dbReference type="Proteomes" id="UP000193218">
    <property type="component" value="Unassembled WGS sequence"/>
</dbReference>
<feature type="region of interest" description="Disordered" evidence="8">
    <location>
        <begin position="128"/>
        <end position="173"/>
    </location>
</feature>
<evidence type="ECO:0000313" key="11">
    <source>
        <dbReference type="Proteomes" id="UP000193218"/>
    </source>
</evidence>
<dbReference type="GO" id="GO:0006351">
    <property type="term" value="P:DNA-templated transcription"/>
    <property type="evidence" value="ECO:0007669"/>
    <property type="project" value="InterPro"/>
</dbReference>
<keyword evidence="11" id="KW-1185">Reference proteome</keyword>
<comment type="caution">
    <text evidence="10">The sequence shown here is derived from an EMBL/GenBank/DDBJ whole genome shotgun (WGS) entry which is preliminary data.</text>
</comment>
<dbReference type="EMBL" id="NBSH01000010">
    <property type="protein sequence ID" value="ORX35551.1"/>
    <property type="molecule type" value="Genomic_DNA"/>
</dbReference>
<dbReference type="Pfam" id="PF00096">
    <property type="entry name" value="zf-C2H2"/>
    <property type="match status" value="2"/>
</dbReference>
<sequence>MNPRRSSIPRYNDDDDDDDDDEEEEEEEDDSLDEGQFPTGNSAPRNGASRGARAGAGASGRASKRKSNGSAGQFKCDHPRCGKTFTRKDHLLRHAANHTNTNYPCPTCGRGFKRLDLLHRHEKRNICGDEASATSKRRRTSMTMSDNEDEDESPPPSIPSMRNDSLSFAPLPTLSLNKSPMRISGLNLGPLSAGSTTSFGQLTPMSVQATTLPLSASSQTIDPHAPHISSNTLHSELDLDPQPSVPFPTLPDFEVSTSSSHPQDWGLNIWQPDPWDALLHDTLAPPFNEPALTLDLPWNVSTPRMQESAERGGESLASAALIAKLQLAIPELDVNLSFLSDALSHYWSHVSPTFPFIHKGTFDINNAPAELVAMMAITGSIHLPAASRPDLRKVVQRIRGSLVQDCGLEMPVSTLQAFCLCHVHDTWNGTNESLFVAQCMWPVMVAHSRKKGIGVVGPIENEVQEEQAWAAWAKDEERRRAAFCVLLIDTQLSAFWNQHCSRQLSIFAHNIALPCPRNQWDAPTASEWFRLREASMPSPSTAARNSSRKAKTGYMPGLNPEFQVSQVSEGYSSSVMSALAGESALLDFPVDMEHALSVEMVLIGLMAVAWDCRTRGGMGIRFREGTKQWRTIVLAAVINLRAVWEMGVAHLPPSIESRDLRDSFAISVISVLSDIPMLQVAAGATSVCGSTIGPRQFKDAQRRLRIWGKTEDAWTCLWQSARYLRQALFTDWGIYSPWAVYMTVLVHWAYAWTLPNSPPIMMPTSPTSGFEPSASANQHQATVLLDHILTSATRLDNLDLGIAELISCTAEKLGAMGDIERENSALLWRLMGTNGMSQARRRSRVWDGLI</sequence>
<feature type="compositionally biased region" description="Acidic residues" evidence="8">
    <location>
        <begin position="13"/>
        <end position="33"/>
    </location>
</feature>
<feature type="compositionally biased region" description="Low complexity" evidence="8">
    <location>
        <begin position="42"/>
        <end position="61"/>
    </location>
</feature>
<dbReference type="GO" id="GO:0000785">
    <property type="term" value="C:chromatin"/>
    <property type="evidence" value="ECO:0007669"/>
    <property type="project" value="TreeGrafter"/>
</dbReference>
<evidence type="ECO:0000256" key="2">
    <source>
        <dbReference type="ARBA" id="ARBA00022723"/>
    </source>
</evidence>
<evidence type="ECO:0000259" key="9">
    <source>
        <dbReference type="PROSITE" id="PS50157"/>
    </source>
</evidence>
<dbReference type="SUPFAM" id="SSF57667">
    <property type="entry name" value="beta-beta-alpha zinc fingers"/>
    <property type="match status" value="1"/>
</dbReference>
<keyword evidence="6" id="KW-0539">Nucleus</keyword>
<feature type="domain" description="C2H2-type" evidence="9">
    <location>
        <begin position="103"/>
        <end position="131"/>
    </location>
</feature>
<keyword evidence="5" id="KW-0862">Zinc</keyword>
<keyword evidence="3" id="KW-0677">Repeat</keyword>